<organism evidence="2 3">
    <name type="scientific">Methanimicrococcus stummii</name>
    <dbReference type="NCBI Taxonomy" id="3028294"/>
    <lineage>
        <taxon>Archaea</taxon>
        <taxon>Methanobacteriati</taxon>
        <taxon>Methanobacteriota</taxon>
        <taxon>Stenosarchaea group</taxon>
        <taxon>Methanomicrobia</taxon>
        <taxon>Methanosarcinales</taxon>
        <taxon>Methanosarcinaceae</taxon>
        <taxon>Methanimicrococcus</taxon>
    </lineage>
</organism>
<dbReference type="Proteomes" id="UP001302662">
    <property type="component" value="Chromosome"/>
</dbReference>
<evidence type="ECO:0000256" key="1">
    <source>
        <dbReference type="SAM" id="MobiDB-lite"/>
    </source>
</evidence>
<dbReference type="KEGG" id="mees:MmiEs2_06040"/>
<keyword evidence="3" id="KW-1185">Reference proteome</keyword>
<dbReference type="AlphaFoldDB" id="A0AA96V803"/>
<gene>
    <name evidence="2" type="ORF">MmiEs2_06040</name>
</gene>
<evidence type="ECO:0000313" key="2">
    <source>
        <dbReference type="EMBL" id="WNY28419.1"/>
    </source>
</evidence>
<dbReference type="EMBL" id="CP131062">
    <property type="protein sequence ID" value="WNY28419.1"/>
    <property type="molecule type" value="Genomic_DNA"/>
</dbReference>
<name>A0AA96V803_9EURY</name>
<evidence type="ECO:0000313" key="3">
    <source>
        <dbReference type="Proteomes" id="UP001302662"/>
    </source>
</evidence>
<feature type="region of interest" description="Disordered" evidence="1">
    <location>
        <begin position="389"/>
        <end position="415"/>
    </location>
</feature>
<feature type="region of interest" description="Disordered" evidence="1">
    <location>
        <begin position="329"/>
        <end position="349"/>
    </location>
</feature>
<feature type="compositionally biased region" description="Acidic residues" evidence="1">
    <location>
        <begin position="329"/>
        <end position="339"/>
    </location>
</feature>
<protein>
    <submittedName>
        <fullName evidence="2">Uncharacterized protein</fullName>
    </submittedName>
</protein>
<dbReference type="GeneID" id="85197057"/>
<dbReference type="RefSeq" id="WP_316559960.1">
    <property type="nucleotide sequence ID" value="NZ_CP131062.1"/>
</dbReference>
<sequence>MNSKNRIFFLTILLLLTIFIAGTAVAAADDDFDSEPIEPVLNYPSLVYISGTTVTIELNNGISSDSPNYYSVDYYDVSGPDGSSGMIYYNNSKIDLIQFEAAKTGSYVVHLCGSFLKSEYKSPVYESTHRGQYITFNVVDLNEGDENQEPNLFIYPDKSYFTYTCGSTDRIFHTSYYNHLFSEEIYPDFSEELSENDVILNLYGNNLRSVSWYDSGLKVISLAGDRTIEYSGSSSGTPVGKIEISDYKPEINVNVSKIPELDLNFIFVCSDHDSSVYVKSTRPDLEIVNETFESVPVSFSKCDSVFEWQAFVNDSFKQNSADFFLPYVDDETDENEDGNENGNGVGNENEEFEDLYPHYVLFNDLSLLRDDLSLSKTIQLSVYPKLIDETENDPDAGRENEDDENKNENSDEGIEPDLTWISSSIPFTIKRVSQSYPIYLVSDGDKLNLVLKTDAEPPEVPDLSKLAFPTTVNDLFEGGDVELIVDALTEKSIENIETDLITDEVPIHSVLNIDFSSAAVKDSLNEQLNSENEFVVLEFEVPAIDSLGNPISGDDLTVFHIIEVDGVQTMEKLNAKITSKGIGDEKYFVITAYTTGFSPFVIASVESEKTLSSSSDPFGHAAIVPENEPEEEEVQNPESYSNDIPKSIVSDIVTKVQGHLSVFSILVVLTSGLFMWDYIRRRI</sequence>
<proteinExistence type="predicted"/>
<accession>A0AA96V803</accession>
<reference evidence="2 3" key="1">
    <citation type="submission" date="2023-07" db="EMBL/GenBank/DDBJ databases">
        <title>Closed genome sequence of Methanimicrococcus sp. Es2.</title>
        <authorList>
            <person name="Protasov E."/>
            <person name="Platt K."/>
            <person name="Reeh H."/>
            <person name="Poehlein A."/>
            <person name="Daniel R."/>
            <person name="Brune A."/>
        </authorList>
    </citation>
    <scope>NUCLEOTIDE SEQUENCE [LARGE SCALE GENOMIC DNA]</scope>
    <source>
        <strain evidence="2 3">Es2</strain>
    </source>
</reference>